<proteinExistence type="predicted"/>
<evidence type="ECO:0000313" key="2">
    <source>
        <dbReference type="Proteomes" id="UP000636264"/>
    </source>
</evidence>
<dbReference type="AlphaFoldDB" id="A0A916W9M0"/>
<reference evidence="1" key="2">
    <citation type="submission" date="2020-09" db="EMBL/GenBank/DDBJ databases">
        <authorList>
            <person name="Sun Q."/>
            <person name="Zhou Y."/>
        </authorList>
    </citation>
    <scope>NUCLEOTIDE SEQUENCE</scope>
    <source>
        <strain evidence="1">CGMCC 1.15320</strain>
    </source>
</reference>
<comment type="caution">
    <text evidence="1">The sequence shown here is derived from an EMBL/GenBank/DDBJ whole genome shotgun (WGS) entry which is preliminary data.</text>
</comment>
<dbReference type="EMBL" id="BMIF01000015">
    <property type="protein sequence ID" value="GGA78847.1"/>
    <property type="molecule type" value="Genomic_DNA"/>
</dbReference>
<organism evidence="1 2">
    <name type="scientific">Nitratireductor aestuarii</name>
    <dbReference type="NCBI Taxonomy" id="1735103"/>
    <lineage>
        <taxon>Bacteria</taxon>
        <taxon>Pseudomonadati</taxon>
        <taxon>Pseudomonadota</taxon>
        <taxon>Alphaproteobacteria</taxon>
        <taxon>Hyphomicrobiales</taxon>
        <taxon>Phyllobacteriaceae</taxon>
        <taxon>Nitratireductor</taxon>
    </lineage>
</organism>
<gene>
    <name evidence="1" type="ORF">GCM10011385_36230</name>
</gene>
<name>A0A916W9M0_9HYPH</name>
<accession>A0A916W9M0</accession>
<sequence length="217" mass="24511">MPRIAFVGDFIDAGSGVKVPDDGAVLTRIRHLIEQGGAIGVMGNHELNAILYHRVDGNGLPLRMRSKKNTRQHRSFINQFGVARREALEWTEWFLASLPFWRELDSVRLVHACWSDNANGMIAGRRPDGYLQLEDLEEIASESTLFGRAVKTLVSGVEVKLPDDIRFTDFSGHKRREVRIAWWPNHVRTWRGAALSVPDPLELPDSQLPAIRNPSNL</sequence>
<dbReference type="RefSeq" id="WP_188722526.1">
    <property type="nucleotide sequence ID" value="NZ_BMIF01000015.1"/>
</dbReference>
<dbReference type="Proteomes" id="UP000636264">
    <property type="component" value="Unassembled WGS sequence"/>
</dbReference>
<evidence type="ECO:0008006" key="3">
    <source>
        <dbReference type="Google" id="ProtNLM"/>
    </source>
</evidence>
<reference evidence="1" key="1">
    <citation type="journal article" date="2014" name="Int. J. Syst. Evol. Microbiol.">
        <title>Complete genome sequence of Corynebacterium casei LMG S-19264T (=DSM 44701T), isolated from a smear-ripened cheese.</title>
        <authorList>
            <consortium name="US DOE Joint Genome Institute (JGI-PGF)"/>
            <person name="Walter F."/>
            <person name="Albersmeier A."/>
            <person name="Kalinowski J."/>
            <person name="Ruckert C."/>
        </authorList>
    </citation>
    <scope>NUCLEOTIDE SEQUENCE</scope>
    <source>
        <strain evidence="1">CGMCC 1.15320</strain>
    </source>
</reference>
<dbReference type="Gene3D" id="3.60.21.10">
    <property type="match status" value="1"/>
</dbReference>
<evidence type="ECO:0000313" key="1">
    <source>
        <dbReference type="EMBL" id="GGA78847.1"/>
    </source>
</evidence>
<keyword evidence="2" id="KW-1185">Reference proteome</keyword>
<protein>
    <recommendedName>
        <fullName evidence="3">Calcineurin-like phosphoesterase domain-containing protein</fullName>
    </recommendedName>
</protein>
<dbReference type="SUPFAM" id="SSF56300">
    <property type="entry name" value="Metallo-dependent phosphatases"/>
    <property type="match status" value="1"/>
</dbReference>
<dbReference type="InterPro" id="IPR029052">
    <property type="entry name" value="Metallo-depent_PP-like"/>
</dbReference>